<feature type="compositionally biased region" description="Acidic residues" evidence="1">
    <location>
        <begin position="126"/>
        <end position="137"/>
    </location>
</feature>
<feature type="compositionally biased region" description="Polar residues" evidence="1">
    <location>
        <begin position="165"/>
        <end position="180"/>
    </location>
</feature>
<dbReference type="AlphaFoldDB" id="A0A6A6PZN7"/>
<feature type="region of interest" description="Disordered" evidence="1">
    <location>
        <begin position="244"/>
        <end position="304"/>
    </location>
</feature>
<dbReference type="GeneID" id="54474063"/>
<dbReference type="OrthoDB" id="10250441at2759"/>
<feature type="compositionally biased region" description="Polar residues" evidence="1">
    <location>
        <begin position="202"/>
        <end position="219"/>
    </location>
</feature>
<feature type="region of interest" description="Disordered" evidence="1">
    <location>
        <begin position="694"/>
        <end position="736"/>
    </location>
</feature>
<dbReference type="RefSeq" id="XP_033592179.1">
    <property type="nucleotide sequence ID" value="XM_033733061.1"/>
</dbReference>
<evidence type="ECO:0000256" key="1">
    <source>
        <dbReference type="SAM" id="MobiDB-lite"/>
    </source>
</evidence>
<gene>
    <name evidence="2" type="ORF">BDY17DRAFT_293958</name>
</gene>
<feature type="compositionally biased region" description="Low complexity" evidence="1">
    <location>
        <begin position="378"/>
        <end position="392"/>
    </location>
</feature>
<dbReference type="InterPro" id="IPR029058">
    <property type="entry name" value="AB_hydrolase_fold"/>
</dbReference>
<name>A0A6A6PZN7_9PEZI</name>
<feature type="compositionally biased region" description="Polar residues" evidence="1">
    <location>
        <begin position="277"/>
        <end position="303"/>
    </location>
</feature>
<feature type="region of interest" description="Disordered" evidence="1">
    <location>
        <begin position="126"/>
        <end position="219"/>
    </location>
</feature>
<proteinExistence type="predicted"/>
<keyword evidence="3" id="KW-1185">Reference proteome</keyword>
<sequence>MTPTYPTELGRQDLQPVSMDGAAGPPSNGGQPPSRLKINTGTGALASIAYNSTADHAPSSDDEPNTPMAVYTDNCQTAMCVSISREQTRLMSPATPALEKAAALEKAGGFSFDGFGGSDDALVQEMEEDDGGEEEAQAPEANGQAVPLQPEPTASSSEQVSASSTLDRPTSTSQSELSTGRSKEQLHARQKPKSGIFEGIFTNRQAESGDTTSEATSSHRSILSNLTHLPKHFSFSSRHGFETDSNYQTSNSSLQLASSKSSSQDTHVDTSIPPDVANNTSKSPVASALSPTSPLRRSTSDSSLAVHRALTRVESLGDDSRFEDVHDQVNSRFKAIKDSWQDANFKLPGVPAVKVSSLTADSIRARVGSLTPKQNTRSLSHTPSETTSSSHSKPTDPMTRHPYADVKAAMTDAASDSMHPHPHFHRALEQLEGDVVILGGYRGSILRSAKPPHRQVWVPIKVGLNLRRVNLEVGFNEDDDERATERIIPDGMLTHIGPVDISRRLLKRLRLCDNAQAGKLRVHEYGYDWRLTPTHLSQQLVKYLEGLPCNRKGTTQGKRGATVIAHSLGGLITRHAVNQRPDLFAGVLYAGVPQTCVNILGPLRNGDEVLISNRVLTAQVNFSIRTSFALLPLDGRCFFDKDTKEQYPVDFFDVNTWDELRLSPCINRPLPPLQPPPKPTGLQGYVNTVANMLPSLPHHGRKESSENAKVTTAGGAAAANPASSHAVSSKDQDKDLSVRTAVTVPRDEAIAYLRRTLASVKKFKEELAFRNDHATANVYPPVAVIYGKSTPTVYGARVDGREGIKHADAYDDLAFASGDGVVLARAAMVPEGYKACGIVASDRGHVTLLGDLDAVGKCLNAVIRARRKGFGTGKS</sequence>
<dbReference type="Gene3D" id="3.40.50.1820">
    <property type="entry name" value="alpha/beta hydrolase"/>
    <property type="match status" value="1"/>
</dbReference>
<dbReference type="Proteomes" id="UP000799767">
    <property type="component" value="Unassembled WGS sequence"/>
</dbReference>
<feature type="compositionally biased region" description="Low complexity" evidence="1">
    <location>
        <begin position="155"/>
        <end position="164"/>
    </location>
</feature>
<evidence type="ECO:0000313" key="3">
    <source>
        <dbReference type="Proteomes" id="UP000799767"/>
    </source>
</evidence>
<feature type="compositionally biased region" description="Low complexity" evidence="1">
    <location>
        <begin position="250"/>
        <end position="264"/>
    </location>
</feature>
<feature type="region of interest" description="Disordered" evidence="1">
    <location>
        <begin position="366"/>
        <end position="401"/>
    </location>
</feature>
<feature type="region of interest" description="Disordered" evidence="1">
    <location>
        <begin position="1"/>
        <end position="70"/>
    </location>
</feature>
<protein>
    <submittedName>
        <fullName evidence="2">Uncharacterized protein</fullName>
    </submittedName>
</protein>
<evidence type="ECO:0000313" key="2">
    <source>
        <dbReference type="EMBL" id="KAF2485610.1"/>
    </source>
</evidence>
<dbReference type="PANTHER" id="PTHR11440">
    <property type="entry name" value="LECITHIN-CHOLESTEROL ACYLTRANSFERASE-RELATED"/>
    <property type="match status" value="1"/>
</dbReference>
<dbReference type="EMBL" id="MU001633">
    <property type="protein sequence ID" value="KAF2485610.1"/>
    <property type="molecule type" value="Genomic_DNA"/>
</dbReference>
<reference evidence="2" key="1">
    <citation type="journal article" date="2020" name="Stud. Mycol.">
        <title>101 Dothideomycetes genomes: a test case for predicting lifestyles and emergence of pathogens.</title>
        <authorList>
            <person name="Haridas S."/>
            <person name="Albert R."/>
            <person name="Binder M."/>
            <person name="Bloem J."/>
            <person name="Labutti K."/>
            <person name="Salamov A."/>
            <person name="Andreopoulos B."/>
            <person name="Baker S."/>
            <person name="Barry K."/>
            <person name="Bills G."/>
            <person name="Bluhm B."/>
            <person name="Cannon C."/>
            <person name="Castanera R."/>
            <person name="Culley D."/>
            <person name="Daum C."/>
            <person name="Ezra D."/>
            <person name="Gonzalez J."/>
            <person name="Henrissat B."/>
            <person name="Kuo A."/>
            <person name="Liang C."/>
            <person name="Lipzen A."/>
            <person name="Lutzoni F."/>
            <person name="Magnuson J."/>
            <person name="Mondo S."/>
            <person name="Nolan M."/>
            <person name="Ohm R."/>
            <person name="Pangilinan J."/>
            <person name="Park H.-J."/>
            <person name="Ramirez L."/>
            <person name="Alfaro M."/>
            <person name="Sun H."/>
            <person name="Tritt A."/>
            <person name="Yoshinaga Y."/>
            <person name="Zwiers L.-H."/>
            <person name="Turgeon B."/>
            <person name="Goodwin S."/>
            <person name="Spatafora J."/>
            <person name="Crous P."/>
            <person name="Grigoriev I."/>
        </authorList>
    </citation>
    <scope>NUCLEOTIDE SEQUENCE</scope>
    <source>
        <strain evidence="2">CBS 113389</strain>
    </source>
</reference>
<dbReference type="SUPFAM" id="SSF53474">
    <property type="entry name" value="alpha/beta-Hydrolases"/>
    <property type="match status" value="1"/>
</dbReference>
<accession>A0A6A6PZN7</accession>
<organism evidence="2 3">
    <name type="scientific">Neohortaea acidophila</name>
    <dbReference type="NCBI Taxonomy" id="245834"/>
    <lineage>
        <taxon>Eukaryota</taxon>
        <taxon>Fungi</taxon>
        <taxon>Dikarya</taxon>
        <taxon>Ascomycota</taxon>
        <taxon>Pezizomycotina</taxon>
        <taxon>Dothideomycetes</taxon>
        <taxon>Dothideomycetidae</taxon>
        <taxon>Mycosphaerellales</taxon>
        <taxon>Teratosphaeriaceae</taxon>
        <taxon>Neohortaea</taxon>
    </lineage>
</organism>
<feature type="compositionally biased region" description="Low complexity" evidence="1">
    <location>
        <begin position="707"/>
        <end position="727"/>
    </location>
</feature>